<feature type="transmembrane region" description="Helical" evidence="8">
    <location>
        <begin position="83"/>
        <end position="107"/>
    </location>
</feature>
<dbReference type="PRINTS" id="PR01434">
    <property type="entry name" value="NADHDHGNASE5"/>
</dbReference>
<dbReference type="InterPro" id="IPR003945">
    <property type="entry name" value="NU5C-like"/>
</dbReference>
<evidence type="ECO:0000256" key="8">
    <source>
        <dbReference type="SAM" id="Phobius"/>
    </source>
</evidence>
<geneLocation type="mitochondrion" evidence="10"/>
<sequence>MLSAVVVLFVAVMLFLLSILGYWGWGWSFSWLGFVFRDYDFVFVVSDVSLVCEVMLLFCGSVALFYCFHYFGQGADAFFLYPLMAWFLGVMSILVMSGSVLLSLLMWEYLGLVSFFLILFYSNMASLRASLITLFVSRFGDAALFMVVMWVSWWFGASSILLGLLLFFIVLTKSACYPFISWLLEAMRAPTPVSSLVHSSTLVAAGVWYLFCYGDMFSYGMLSVLFMLSLVTVLVSGFCALVFNDLKKLVALSTCNNVSWCILFYVCGSLDLALLQLITHGVCKCYLFMSIGDLMGLSGGSQSSVGVYLSRYVGRFSVYLQSILVISLSGLPFLGVFFSKHMLVGSVCYVYGWGYFGLMFLGFFLSYAYCVRLVLLLVKGLGGLSSGYSSSFIIISGLSVAGTLLNSCGMGVLEESAGLLVSYSFFVGMIQVLGCLGGFLFFVAGGEGVLFGPSTLSYSDSVVSGVYDFYLRLSAPAVVSFYRWEYYVFSLWPRLTSSFLLFRLSAFSFNSLVLFLLCFLFLYFLVGV</sequence>
<feature type="transmembrane region" description="Helical" evidence="8">
    <location>
        <begin position="224"/>
        <end position="243"/>
    </location>
</feature>
<evidence type="ECO:0000256" key="2">
    <source>
        <dbReference type="ARBA" id="ARBA00012944"/>
    </source>
</evidence>
<comment type="subcellular location">
    <subcellularLocation>
        <location evidence="1">Membrane</location>
        <topology evidence="1">Multi-pass membrane protein</topology>
    </subcellularLocation>
</comment>
<proteinExistence type="predicted"/>
<evidence type="ECO:0000256" key="5">
    <source>
        <dbReference type="ARBA" id="ARBA00023136"/>
    </source>
</evidence>
<evidence type="ECO:0000256" key="3">
    <source>
        <dbReference type="ARBA" id="ARBA00022692"/>
    </source>
</evidence>
<evidence type="ECO:0000256" key="6">
    <source>
        <dbReference type="ARBA" id="ARBA00031027"/>
    </source>
</evidence>
<feature type="transmembrane region" description="Helical" evidence="8">
    <location>
        <begin position="48"/>
        <end position="71"/>
    </location>
</feature>
<organism evidence="10">
    <name type="scientific">Haplorchis taichui</name>
    <dbReference type="NCBI Taxonomy" id="235153"/>
    <lineage>
        <taxon>Eukaryota</taxon>
        <taxon>Metazoa</taxon>
        <taxon>Spiralia</taxon>
        <taxon>Lophotrochozoa</taxon>
        <taxon>Platyhelminthes</taxon>
        <taxon>Trematoda</taxon>
        <taxon>Digenea</taxon>
        <taxon>Opisthorchiida</taxon>
        <taxon>Opisthorchiata</taxon>
        <taxon>Heterophyidae</taxon>
        <taxon>Haplorchis</taxon>
    </lineage>
</organism>
<dbReference type="InterPro" id="IPR001750">
    <property type="entry name" value="ND/Mrp_TM"/>
</dbReference>
<keyword evidence="4 8" id="KW-1133">Transmembrane helix</keyword>
<feature type="transmembrane region" description="Helical" evidence="8">
    <location>
        <begin position="350"/>
        <end position="369"/>
    </location>
</feature>
<dbReference type="GO" id="GO:0042773">
    <property type="term" value="P:ATP synthesis coupled electron transport"/>
    <property type="evidence" value="ECO:0007669"/>
    <property type="project" value="InterPro"/>
</dbReference>
<keyword evidence="10" id="KW-0496">Mitochondrion</keyword>
<feature type="transmembrane region" description="Helical" evidence="8">
    <location>
        <begin position="143"/>
        <end position="171"/>
    </location>
</feature>
<dbReference type="GO" id="GO:0016020">
    <property type="term" value="C:membrane"/>
    <property type="evidence" value="ECO:0007669"/>
    <property type="project" value="UniProtKB-SubCell"/>
</dbReference>
<dbReference type="AlphaFoldDB" id="A0A3G4YLF7"/>
<comment type="catalytic activity">
    <reaction evidence="7">
        <text>a ubiquinone + NADH + 5 H(+)(in) = a ubiquinol + NAD(+) + 4 H(+)(out)</text>
        <dbReference type="Rhea" id="RHEA:29091"/>
        <dbReference type="Rhea" id="RHEA-COMP:9565"/>
        <dbReference type="Rhea" id="RHEA-COMP:9566"/>
        <dbReference type="ChEBI" id="CHEBI:15378"/>
        <dbReference type="ChEBI" id="CHEBI:16389"/>
        <dbReference type="ChEBI" id="CHEBI:17976"/>
        <dbReference type="ChEBI" id="CHEBI:57540"/>
        <dbReference type="ChEBI" id="CHEBI:57945"/>
        <dbReference type="EC" id="7.1.1.2"/>
    </reaction>
</comment>
<dbReference type="GO" id="GO:0015990">
    <property type="term" value="P:electron transport coupled proton transport"/>
    <property type="evidence" value="ECO:0007669"/>
    <property type="project" value="TreeGrafter"/>
</dbReference>
<dbReference type="EMBL" id="MG972809">
    <property type="protein sequence ID" value="AYV63044.1"/>
    <property type="molecule type" value="Genomic_DNA"/>
</dbReference>
<name>A0A3G4YLF7_9TREM</name>
<reference evidence="10" key="1">
    <citation type="submission" date="2018-02" db="EMBL/GenBank/DDBJ databases">
        <title>Contribution of heterophyid complete Mitochondrial Genomes to phylogenetic resolution of family Heterophyidae and superfamily Opisthorchioidea (Trematoda: Platyhelminthes).</title>
        <authorList>
            <person name="Le T.H."/>
            <person name="Nguyen T.K."/>
            <person name="Do T.R."/>
            <person name="Doan T.T.H."/>
            <person name="Nguyen T.B.N."/>
            <person name="Le V.H."/>
            <person name="Le T.K.X."/>
        </authorList>
    </citation>
    <scope>NUCLEOTIDE SEQUENCE</scope>
    <source>
        <strain evidence="10">QT3</strain>
    </source>
</reference>
<feature type="transmembrane region" description="Helical" evidence="8">
    <location>
        <begin position="316"/>
        <end position="338"/>
    </location>
</feature>
<dbReference type="EC" id="7.1.1.2" evidence="2"/>
<dbReference type="GO" id="GO:0003954">
    <property type="term" value="F:NADH dehydrogenase activity"/>
    <property type="evidence" value="ECO:0007669"/>
    <property type="project" value="TreeGrafter"/>
</dbReference>
<feature type="domain" description="NADH:quinone oxidoreductase/Mrp antiporter transmembrane" evidence="9">
    <location>
        <begin position="97"/>
        <end position="358"/>
    </location>
</feature>
<protein>
    <recommendedName>
        <fullName evidence="2">NADH:ubiquinone reductase (H(+)-translocating)</fullName>
        <ecNumber evidence="2">7.1.1.2</ecNumber>
    </recommendedName>
    <alternativeName>
        <fullName evidence="6">NADH dehydrogenase subunit 5</fullName>
    </alternativeName>
</protein>
<feature type="transmembrane region" description="Helical" evidence="8">
    <location>
        <begin position="500"/>
        <end position="526"/>
    </location>
</feature>
<feature type="transmembrane region" description="Helical" evidence="8">
    <location>
        <begin position="7"/>
        <end position="28"/>
    </location>
</feature>
<dbReference type="PANTHER" id="PTHR42829">
    <property type="entry name" value="NADH-UBIQUINONE OXIDOREDUCTASE CHAIN 5"/>
    <property type="match status" value="1"/>
</dbReference>
<evidence type="ECO:0000313" key="10">
    <source>
        <dbReference type="EMBL" id="AYV63044.1"/>
    </source>
</evidence>
<evidence type="ECO:0000256" key="1">
    <source>
        <dbReference type="ARBA" id="ARBA00004141"/>
    </source>
</evidence>
<keyword evidence="5 8" id="KW-0472">Membrane</keyword>
<accession>A0A3G4YLF7</accession>
<evidence type="ECO:0000259" key="9">
    <source>
        <dbReference type="Pfam" id="PF00361"/>
    </source>
</evidence>
<dbReference type="PANTHER" id="PTHR42829:SF2">
    <property type="entry name" value="NADH-UBIQUINONE OXIDOREDUCTASE CHAIN 5"/>
    <property type="match status" value="1"/>
</dbReference>
<feature type="transmembrane region" description="Helical" evidence="8">
    <location>
        <begin position="191"/>
        <end position="212"/>
    </location>
</feature>
<feature type="transmembrane region" description="Helical" evidence="8">
    <location>
        <begin position="389"/>
        <end position="413"/>
    </location>
</feature>
<keyword evidence="3 8" id="KW-0812">Transmembrane</keyword>
<evidence type="ECO:0000256" key="4">
    <source>
        <dbReference type="ARBA" id="ARBA00022989"/>
    </source>
</evidence>
<dbReference type="Pfam" id="PF00361">
    <property type="entry name" value="Proton_antipo_M"/>
    <property type="match status" value="1"/>
</dbReference>
<feature type="transmembrane region" description="Helical" evidence="8">
    <location>
        <begin position="249"/>
        <end position="274"/>
    </location>
</feature>
<evidence type="ECO:0000256" key="7">
    <source>
        <dbReference type="ARBA" id="ARBA00049551"/>
    </source>
</evidence>
<feature type="transmembrane region" description="Helical" evidence="8">
    <location>
        <begin position="420"/>
        <end position="444"/>
    </location>
</feature>
<gene>
    <name evidence="10" type="primary">nad5</name>
</gene>
<dbReference type="GO" id="GO:0008137">
    <property type="term" value="F:NADH dehydrogenase (ubiquinone) activity"/>
    <property type="evidence" value="ECO:0007669"/>
    <property type="project" value="UniProtKB-EC"/>
</dbReference>